<reference evidence="1" key="1">
    <citation type="submission" date="2022-10" db="EMBL/GenBank/DDBJ databases">
        <title>Complete Genome of Trichothecium roseum strain YXFP-22015, a Plant Pathogen Isolated from Citrus.</title>
        <authorList>
            <person name="Wang Y."/>
            <person name="Zhu L."/>
        </authorList>
    </citation>
    <scope>NUCLEOTIDE SEQUENCE</scope>
    <source>
        <strain evidence="1">YXFP-22015</strain>
    </source>
</reference>
<gene>
    <name evidence="1" type="ORF">N3K66_005164</name>
</gene>
<accession>A0ACC0V3M6</accession>
<dbReference type="Proteomes" id="UP001163324">
    <property type="component" value="Chromosome 4"/>
</dbReference>
<evidence type="ECO:0000313" key="2">
    <source>
        <dbReference type="Proteomes" id="UP001163324"/>
    </source>
</evidence>
<evidence type="ECO:0000313" key="1">
    <source>
        <dbReference type="EMBL" id="KAI9900902.1"/>
    </source>
</evidence>
<protein>
    <submittedName>
        <fullName evidence="1">Uncharacterized protein</fullName>
    </submittedName>
</protein>
<dbReference type="EMBL" id="CM047943">
    <property type="protein sequence ID" value="KAI9900902.1"/>
    <property type="molecule type" value="Genomic_DNA"/>
</dbReference>
<proteinExistence type="predicted"/>
<organism evidence="1 2">
    <name type="scientific">Trichothecium roseum</name>
    <dbReference type="NCBI Taxonomy" id="47278"/>
    <lineage>
        <taxon>Eukaryota</taxon>
        <taxon>Fungi</taxon>
        <taxon>Dikarya</taxon>
        <taxon>Ascomycota</taxon>
        <taxon>Pezizomycotina</taxon>
        <taxon>Sordariomycetes</taxon>
        <taxon>Hypocreomycetidae</taxon>
        <taxon>Hypocreales</taxon>
        <taxon>Hypocreales incertae sedis</taxon>
        <taxon>Trichothecium</taxon>
    </lineage>
</organism>
<name>A0ACC0V3M6_9HYPO</name>
<keyword evidence="2" id="KW-1185">Reference proteome</keyword>
<comment type="caution">
    <text evidence="1">The sequence shown here is derived from an EMBL/GenBank/DDBJ whole genome shotgun (WGS) entry which is preliminary data.</text>
</comment>
<sequence length="261" mass="28121">MDETGSLLVNMEDDIARLVAKTWARYQVLPADKRLLIGIAGIPGSGKTTLASAVTARLQALHNNNTITSSSPPPTSETPKVIAQCLSMDGFHLPRAALSAMPDPARAHARRGAAFTFDAPAFLDLVTSLRRPLPPPSPPSSSSSHSSSSPPIMAPSFDHAVKDPVQNDVSVHRDARIVLVEGNYVALDEPVWRDARALFDEVWFVEVDLGVARARLAARHVRAGIAADLEAGDRRAIENDIPNGREIIGKLLPVDEVIRSR</sequence>